<dbReference type="Pfam" id="PF05699">
    <property type="entry name" value="Dimer_Tnp_hAT"/>
    <property type="match status" value="1"/>
</dbReference>
<organism evidence="2 3">
    <name type="scientific">Penicillium italicum</name>
    <name type="common">Blue mold</name>
    <dbReference type="NCBI Taxonomy" id="40296"/>
    <lineage>
        <taxon>Eukaryota</taxon>
        <taxon>Fungi</taxon>
        <taxon>Dikarya</taxon>
        <taxon>Ascomycota</taxon>
        <taxon>Pezizomycotina</taxon>
        <taxon>Eurotiomycetes</taxon>
        <taxon>Eurotiomycetidae</taxon>
        <taxon>Eurotiales</taxon>
        <taxon>Aspergillaceae</taxon>
        <taxon>Penicillium</taxon>
    </lineage>
</organism>
<dbReference type="EMBL" id="JQGA01001278">
    <property type="protein sequence ID" value="KGO67562.1"/>
    <property type="molecule type" value="Genomic_DNA"/>
</dbReference>
<dbReference type="AlphaFoldDB" id="A0A0A2KIB6"/>
<dbReference type="InterPro" id="IPR012337">
    <property type="entry name" value="RNaseH-like_sf"/>
</dbReference>
<gene>
    <name evidence="2" type="ORF">PITC_094310</name>
</gene>
<dbReference type="STRING" id="40296.A0A0A2KIB6"/>
<protein>
    <submittedName>
        <fullName evidence="2">HAT dimerization</fullName>
    </submittedName>
</protein>
<sequence>MSLSLISTSISILRQSALVSISQSKSEFIRNWWKANMLEYGCMVKIAQDHLAILAAEVDIERLFNGGRDVLRTRRFPMKGKTLGTLLRLKDAARWKSS</sequence>
<keyword evidence="3" id="KW-1185">Reference proteome</keyword>
<dbReference type="InterPro" id="IPR008906">
    <property type="entry name" value="HATC_C_dom"/>
</dbReference>
<reference evidence="2 3" key="1">
    <citation type="journal article" date="2015" name="Mol. Plant Microbe Interact.">
        <title>Genome, transcriptome, and functional analyses of Penicillium expansum provide new insights into secondary metabolism and pathogenicity.</title>
        <authorList>
            <person name="Ballester A.R."/>
            <person name="Marcet-Houben M."/>
            <person name="Levin E."/>
            <person name="Sela N."/>
            <person name="Selma-Lazaro C."/>
            <person name="Carmona L."/>
            <person name="Wisniewski M."/>
            <person name="Droby S."/>
            <person name="Gonzalez-Candelas L."/>
            <person name="Gabaldon T."/>
        </authorList>
    </citation>
    <scope>NUCLEOTIDE SEQUENCE [LARGE SCALE GENOMIC DNA]</scope>
    <source>
        <strain evidence="2 3">PHI-1</strain>
    </source>
</reference>
<feature type="domain" description="HAT C-terminal dimerisation" evidence="1">
    <location>
        <begin position="29"/>
        <end position="91"/>
    </location>
</feature>
<dbReference type="SUPFAM" id="SSF53098">
    <property type="entry name" value="Ribonuclease H-like"/>
    <property type="match status" value="1"/>
</dbReference>
<dbReference type="GO" id="GO:0046983">
    <property type="term" value="F:protein dimerization activity"/>
    <property type="evidence" value="ECO:0007669"/>
    <property type="project" value="InterPro"/>
</dbReference>
<dbReference type="HOGENOM" id="CLU_2334298_0_0_1"/>
<accession>A0A0A2KIB6</accession>
<evidence type="ECO:0000313" key="3">
    <source>
        <dbReference type="Proteomes" id="UP000030104"/>
    </source>
</evidence>
<evidence type="ECO:0000313" key="2">
    <source>
        <dbReference type="EMBL" id="KGO67562.1"/>
    </source>
</evidence>
<dbReference type="OrthoDB" id="3560146at2759"/>
<dbReference type="PhylomeDB" id="A0A0A2KIB6"/>
<comment type="caution">
    <text evidence="2">The sequence shown here is derived from an EMBL/GenBank/DDBJ whole genome shotgun (WGS) entry which is preliminary data.</text>
</comment>
<name>A0A0A2KIB6_PENIT</name>
<evidence type="ECO:0000259" key="1">
    <source>
        <dbReference type="Pfam" id="PF05699"/>
    </source>
</evidence>
<proteinExistence type="predicted"/>
<dbReference type="Proteomes" id="UP000030104">
    <property type="component" value="Unassembled WGS sequence"/>
</dbReference>